<proteinExistence type="predicted"/>
<keyword evidence="1" id="KW-0812">Transmembrane</keyword>
<keyword evidence="1" id="KW-0472">Membrane</keyword>
<feature type="transmembrane region" description="Helical" evidence="1">
    <location>
        <begin position="39"/>
        <end position="64"/>
    </location>
</feature>
<evidence type="ECO:0000256" key="1">
    <source>
        <dbReference type="SAM" id="Phobius"/>
    </source>
</evidence>
<accession>A0ABD5P406</accession>
<dbReference type="Proteomes" id="UP001595821">
    <property type="component" value="Unassembled WGS sequence"/>
</dbReference>
<organism evidence="2 3">
    <name type="scientific">Natribaculum luteum</name>
    <dbReference type="NCBI Taxonomy" id="1586232"/>
    <lineage>
        <taxon>Archaea</taxon>
        <taxon>Methanobacteriati</taxon>
        <taxon>Methanobacteriota</taxon>
        <taxon>Stenosarchaea group</taxon>
        <taxon>Halobacteria</taxon>
        <taxon>Halobacteriales</taxon>
        <taxon>Natrialbaceae</taxon>
        <taxon>Natribaculum</taxon>
    </lineage>
</organism>
<evidence type="ECO:0000313" key="3">
    <source>
        <dbReference type="Proteomes" id="UP001595821"/>
    </source>
</evidence>
<name>A0ABD5P406_9EURY</name>
<dbReference type="EMBL" id="JBHSDJ010000126">
    <property type="protein sequence ID" value="MFC4248656.1"/>
    <property type="molecule type" value="Genomic_DNA"/>
</dbReference>
<evidence type="ECO:0000313" key="2">
    <source>
        <dbReference type="EMBL" id="MFC4248656.1"/>
    </source>
</evidence>
<gene>
    <name evidence="2" type="ORF">ACFOZ7_17285</name>
</gene>
<evidence type="ECO:0008006" key="4">
    <source>
        <dbReference type="Google" id="ProtNLM"/>
    </source>
</evidence>
<dbReference type="AlphaFoldDB" id="A0ABD5P406"/>
<sequence length="66" mass="6688">MGADTIALGVIVAAVGVVFLYLARNVYPRLGIADESLELLRITTAVIAGGLITFGLVVVALGFVGG</sequence>
<reference evidence="2 3" key="1">
    <citation type="journal article" date="2014" name="Int. J. Syst. Evol. Microbiol.">
        <title>Complete genome sequence of Corynebacterium casei LMG S-19264T (=DSM 44701T), isolated from a smear-ripened cheese.</title>
        <authorList>
            <consortium name="US DOE Joint Genome Institute (JGI-PGF)"/>
            <person name="Walter F."/>
            <person name="Albersmeier A."/>
            <person name="Kalinowski J."/>
            <person name="Ruckert C."/>
        </authorList>
    </citation>
    <scope>NUCLEOTIDE SEQUENCE [LARGE SCALE GENOMIC DNA]</scope>
    <source>
        <strain evidence="2 3">IBRC-M 10912</strain>
    </source>
</reference>
<protein>
    <recommendedName>
        <fullName evidence="4">Beta-ketoadipyl CoA thiolase</fullName>
    </recommendedName>
</protein>
<dbReference type="GeneID" id="71854161"/>
<comment type="caution">
    <text evidence="2">The sequence shown here is derived from an EMBL/GenBank/DDBJ whole genome shotgun (WGS) entry which is preliminary data.</text>
</comment>
<keyword evidence="1" id="KW-1133">Transmembrane helix</keyword>
<feature type="transmembrane region" description="Helical" evidence="1">
    <location>
        <begin position="6"/>
        <end position="27"/>
    </location>
</feature>
<dbReference type="RefSeq" id="WP_246966253.1">
    <property type="nucleotide sequence ID" value="NZ_CP095397.1"/>
</dbReference>